<dbReference type="Gramene" id="ABO95976">
    <property type="protein sequence ID" value="ABO95976"/>
    <property type="gene ID" value="OSTLU_31547"/>
</dbReference>
<dbReference type="KEGG" id="olu:OSTLU_31547"/>
<protein>
    <submittedName>
        <fullName evidence="2">Uncharacterized protein</fullName>
    </submittedName>
</protein>
<evidence type="ECO:0000313" key="3">
    <source>
        <dbReference type="Proteomes" id="UP000001568"/>
    </source>
</evidence>
<reference evidence="2 3" key="1">
    <citation type="journal article" date="2007" name="Proc. Natl. Acad. Sci. U.S.A.">
        <title>The tiny eukaryote Ostreococcus provides genomic insights into the paradox of plankton speciation.</title>
        <authorList>
            <person name="Palenik B."/>
            <person name="Grimwood J."/>
            <person name="Aerts A."/>
            <person name="Rouze P."/>
            <person name="Salamov A."/>
            <person name="Putnam N."/>
            <person name="Dupont C."/>
            <person name="Jorgensen R."/>
            <person name="Derelle E."/>
            <person name="Rombauts S."/>
            <person name="Zhou K."/>
            <person name="Otillar R."/>
            <person name="Merchant S.S."/>
            <person name="Podell S."/>
            <person name="Gaasterland T."/>
            <person name="Napoli C."/>
            <person name="Gendler K."/>
            <person name="Manuell A."/>
            <person name="Tai V."/>
            <person name="Vallon O."/>
            <person name="Piganeau G."/>
            <person name="Jancek S."/>
            <person name="Heijde M."/>
            <person name="Jabbari K."/>
            <person name="Bowler C."/>
            <person name="Lohr M."/>
            <person name="Robbens S."/>
            <person name="Werner G."/>
            <person name="Dubchak I."/>
            <person name="Pazour G.J."/>
            <person name="Ren Q."/>
            <person name="Paulsen I."/>
            <person name="Delwiche C."/>
            <person name="Schmutz J."/>
            <person name="Rokhsar D."/>
            <person name="Van de Peer Y."/>
            <person name="Moreau H."/>
            <person name="Grigoriev I.V."/>
        </authorList>
    </citation>
    <scope>NUCLEOTIDE SEQUENCE [LARGE SCALE GENOMIC DNA]</scope>
    <source>
        <strain evidence="2 3">CCE9901</strain>
    </source>
</reference>
<feature type="region of interest" description="Disordered" evidence="1">
    <location>
        <begin position="1"/>
        <end position="44"/>
    </location>
</feature>
<organism evidence="2 3">
    <name type="scientific">Ostreococcus lucimarinus (strain CCE9901)</name>
    <dbReference type="NCBI Taxonomy" id="436017"/>
    <lineage>
        <taxon>Eukaryota</taxon>
        <taxon>Viridiplantae</taxon>
        <taxon>Chlorophyta</taxon>
        <taxon>Mamiellophyceae</taxon>
        <taxon>Mamiellales</taxon>
        <taxon>Bathycoccaceae</taxon>
        <taxon>Ostreococcus</taxon>
    </lineage>
</organism>
<gene>
    <name evidence="2" type="ORF">OSTLU_31547</name>
</gene>
<keyword evidence="3" id="KW-1185">Reference proteome</keyword>
<dbReference type="Proteomes" id="UP000001568">
    <property type="component" value="Chromosome 5"/>
</dbReference>
<accession>A4RX30</accession>
<sequence length="439" mass="47051">MERESAPIRAARRAFGATDDDARASARDGARARGRGPTPKPKAELARGGALASARSATLALASLCAIAVVSARLDAASRGARASAVVVGTTTRTRTTATATLREDEAVEPELRVGDRSVAYVAKGWNAERRLIGDDKIEAIWEGPAAENAAGEFEATKPKGALLALHGCHHSAKDFFATNTKCSQCRGLAQEMAITRTALNRGYVVLAISSLGTCWSKDIDAPRVQAVLDVFYNDTALSDLPLFAFGASSGGSFVGAMPQMQLTPKAAGLIIQIAPGPTASGVVGEVLADYPPTVFSHMPRDARTAEFIAASIADFRNAGVRIIESRLEPRAIDDAYFYEQSFGRVSEEESAAMVASLRSFNLIDAQGLLTEDPRLFDDDHIIMIKRHAPEWDSLLADQSDTRELLNVAYAMHELSAQDFSKNFAWLVRSHARVARSTS</sequence>
<dbReference type="PANTHER" id="PTHR35128:SF1">
    <property type="entry name" value="SECRETION-REGULATING GUANINE NUCLEOTIDE EXCHANGE FACTOR"/>
    <property type="match status" value="1"/>
</dbReference>
<name>A4RX30_OSTLU</name>
<evidence type="ECO:0000256" key="1">
    <source>
        <dbReference type="SAM" id="MobiDB-lite"/>
    </source>
</evidence>
<dbReference type="AlphaFoldDB" id="A4RX30"/>
<dbReference type="EMBL" id="CP000585">
    <property type="protein sequence ID" value="ABO95976.1"/>
    <property type="molecule type" value="Genomic_DNA"/>
</dbReference>
<proteinExistence type="predicted"/>
<dbReference type="GeneID" id="5001972"/>
<dbReference type="PANTHER" id="PTHR35128">
    <property type="entry name" value="SECRETION-REGULATING GUANINE NUCLEOTIDE EXCHANGE FACTOR"/>
    <property type="match status" value="1"/>
</dbReference>
<feature type="compositionally biased region" description="Basic and acidic residues" evidence="1">
    <location>
        <begin position="20"/>
        <end position="31"/>
    </location>
</feature>
<dbReference type="OrthoDB" id="10022521at2759"/>
<dbReference type="OMA" id="FEWFESH"/>
<dbReference type="SUPFAM" id="SSF53474">
    <property type="entry name" value="alpha/beta-Hydrolases"/>
    <property type="match status" value="1"/>
</dbReference>
<evidence type="ECO:0000313" key="2">
    <source>
        <dbReference type="EMBL" id="ABO95976.1"/>
    </source>
</evidence>
<dbReference type="HOGENOM" id="CLU_624672_0_0_1"/>
<dbReference type="InterPro" id="IPR029058">
    <property type="entry name" value="AB_hydrolase_fold"/>
</dbReference>
<dbReference type="eggNOG" id="ENOG502QS1G">
    <property type="taxonomic scope" value="Eukaryota"/>
</dbReference>
<dbReference type="RefSeq" id="XP_001417683.1">
    <property type="nucleotide sequence ID" value="XM_001417646.1"/>
</dbReference>